<dbReference type="InterPro" id="IPR024467">
    <property type="entry name" value="Xre/MbcA/ParS-like_toxin-bd"/>
</dbReference>
<evidence type="ECO:0000259" key="1">
    <source>
        <dbReference type="Pfam" id="PF09722"/>
    </source>
</evidence>
<dbReference type="InterPro" id="IPR011979">
    <property type="entry name" value="Antitox_Xre"/>
</dbReference>
<evidence type="ECO:0000313" key="2">
    <source>
        <dbReference type="EMBL" id="GGB51239.1"/>
    </source>
</evidence>
<gene>
    <name evidence="2" type="ORF">GCM10011505_35410</name>
</gene>
<comment type="caution">
    <text evidence="2">The sequence shown here is derived from an EMBL/GenBank/DDBJ whole genome shotgun (WGS) entry which is preliminary data.</text>
</comment>
<organism evidence="2 3">
    <name type="scientific">Tistrella bauzanensis</name>
    <dbReference type="NCBI Taxonomy" id="657419"/>
    <lineage>
        <taxon>Bacteria</taxon>
        <taxon>Pseudomonadati</taxon>
        <taxon>Pseudomonadota</taxon>
        <taxon>Alphaproteobacteria</taxon>
        <taxon>Geminicoccales</taxon>
        <taxon>Geminicoccaceae</taxon>
        <taxon>Tistrella</taxon>
    </lineage>
</organism>
<dbReference type="NCBIfam" id="TIGR02293">
    <property type="entry name" value="TAS_TIGR02293"/>
    <property type="match status" value="1"/>
</dbReference>
<proteinExistence type="predicted"/>
<dbReference type="Proteomes" id="UP000603352">
    <property type="component" value="Unassembled WGS sequence"/>
</dbReference>
<accession>A0ABQ1ISU9</accession>
<feature type="domain" description="Antitoxin Xre/MbcA/ParS-like toxin-binding" evidence="1">
    <location>
        <begin position="33"/>
        <end position="82"/>
    </location>
</feature>
<evidence type="ECO:0000313" key="3">
    <source>
        <dbReference type="Proteomes" id="UP000603352"/>
    </source>
</evidence>
<dbReference type="EMBL" id="BMDZ01000047">
    <property type="protein sequence ID" value="GGB51239.1"/>
    <property type="molecule type" value="Genomic_DNA"/>
</dbReference>
<protein>
    <recommendedName>
        <fullName evidence="1">Antitoxin Xre/MbcA/ParS-like toxin-binding domain-containing protein</fullName>
    </recommendedName>
</protein>
<name>A0ABQ1ISU9_9PROT</name>
<sequence length="85" mass="9452">MTLTARIAHGLSSDKEERRAQSARLTQMWSEALTVWKDVEAAGRFLVRPHPMLEDRMPVDVVIQSAASANLVSDILRRLKHGSAA</sequence>
<dbReference type="Pfam" id="PF09722">
    <property type="entry name" value="Xre_MbcA_ParS_C"/>
    <property type="match status" value="1"/>
</dbReference>
<keyword evidence="3" id="KW-1185">Reference proteome</keyword>
<reference evidence="3" key="1">
    <citation type="journal article" date="2019" name="Int. J. Syst. Evol. Microbiol.">
        <title>The Global Catalogue of Microorganisms (GCM) 10K type strain sequencing project: providing services to taxonomists for standard genome sequencing and annotation.</title>
        <authorList>
            <consortium name="The Broad Institute Genomics Platform"/>
            <consortium name="The Broad Institute Genome Sequencing Center for Infectious Disease"/>
            <person name="Wu L."/>
            <person name="Ma J."/>
        </authorList>
    </citation>
    <scope>NUCLEOTIDE SEQUENCE [LARGE SCALE GENOMIC DNA]</scope>
    <source>
        <strain evidence="3">CGMCC 1.10188</strain>
    </source>
</reference>